<dbReference type="CDD" id="cd19100">
    <property type="entry name" value="AKR_unchar"/>
    <property type="match status" value="1"/>
</dbReference>
<evidence type="ECO:0000313" key="3">
    <source>
        <dbReference type="Proteomes" id="UP000346198"/>
    </source>
</evidence>
<reference evidence="2 3" key="1">
    <citation type="submission" date="2019-04" db="EMBL/GenBank/DDBJ databases">
        <authorList>
            <person name="Van Vliet M D."/>
        </authorList>
    </citation>
    <scope>NUCLEOTIDE SEQUENCE [LARGE SCALE GENOMIC DNA]</scope>
    <source>
        <strain evidence="2 3">F21</strain>
    </source>
</reference>
<proteinExistence type="predicted"/>
<dbReference type="InterPro" id="IPR020471">
    <property type="entry name" value="AKR"/>
</dbReference>
<dbReference type="EMBL" id="CAAHFH010000002">
    <property type="protein sequence ID" value="VGO21433.1"/>
    <property type="molecule type" value="Genomic_DNA"/>
</dbReference>
<protein>
    <submittedName>
        <fullName evidence="2">General stress protein 69</fullName>
    </submittedName>
</protein>
<name>A0A6C2UNB5_9BACT</name>
<keyword evidence="3" id="KW-1185">Reference proteome</keyword>
<sequence length="297" mass="33099">MHGLSRRNFVVPMIGGAAAVVTCRASVPVAPPQIKLGSTGISMSRMGFGTGVKSGRKKSAMTRQGFEKFTGLFRHCYDRGINFFDLADWYGSHPYCREALRHIPREQVAIMTKLWWRTDSNNPGELSLEHRRRSAEAAVERFRYELQTDYLDIVLLHCLVKQDWVEEMKPYMDVLSEAKAKGQIKAVGVSCHDFGAMQTAAELPWVDVMLARLNPFGVKCDSSPEEVLALLQKAKANGKAIIGMKIYGEGQLVDKRDECMKYAQTCGAFDAMTIGAVSPEQVDENLALMAKYPAVRL</sequence>
<evidence type="ECO:0000313" key="2">
    <source>
        <dbReference type="EMBL" id="VGO21433.1"/>
    </source>
</evidence>
<dbReference type="AlphaFoldDB" id="A0A6C2UNB5"/>
<feature type="domain" description="NADP-dependent oxidoreductase" evidence="1">
    <location>
        <begin position="46"/>
        <end position="258"/>
    </location>
</feature>
<dbReference type="SUPFAM" id="SSF51430">
    <property type="entry name" value="NAD(P)-linked oxidoreductase"/>
    <property type="match status" value="1"/>
</dbReference>
<accession>A0A6C2UNB5</accession>
<dbReference type="RefSeq" id="WP_136062899.1">
    <property type="nucleotide sequence ID" value="NZ_CAAHFH010000002.1"/>
</dbReference>
<dbReference type="Pfam" id="PF00248">
    <property type="entry name" value="Aldo_ket_red"/>
    <property type="match status" value="1"/>
</dbReference>
<dbReference type="Gene3D" id="3.20.20.100">
    <property type="entry name" value="NADP-dependent oxidoreductase domain"/>
    <property type="match status" value="1"/>
</dbReference>
<evidence type="ECO:0000259" key="1">
    <source>
        <dbReference type="Pfam" id="PF00248"/>
    </source>
</evidence>
<dbReference type="PANTHER" id="PTHR43312:SF1">
    <property type="entry name" value="NADP-DEPENDENT OXIDOREDUCTASE DOMAIN-CONTAINING PROTEIN"/>
    <property type="match status" value="1"/>
</dbReference>
<dbReference type="GO" id="GO:0016491">
    <property type="term" value="F:oxidoreductase activity"/>
    <property type="evidence" value="ECO:0007669"/>
    <property type="project" value="InterPro"/>
</dbReference>
<dbReference type="PANTHER" id="PTHR43312">
    <property type="entry name" value="D-THREO-ALDOSE 1-DEHYDROGENASE"/>
    <property type="match status" value="1"/>
</dbReference>
<gene>
    <name evidence="2" type="primary">yhdN_4</name>
    <name evidence="2" type="ORF">SCARR_03506</name>
</gene>
<organism evidence="2 3">
    <name type="scientific">Pontiella sulfatireligans</name>
    <dbReference type="NCBI Taxonomy" id="2750658"/>
    <lineage>
        <taxon>Bacteria</taxon>
        <taxon>Pseudomonadati</taxon>
        <taxon>Kiritimatiellota</taxon>
        <taxon>Kiritimatiellia</taxon>
        <taxon>Kiritimatiellales</taxon>
        <taxon>Pontiellaceae</taxon>
        <taxon>Pontiella</taxon>
    </lineage>
</organism>
<dbReference type="PRINTS" id="PR00069">
    <property type="entry name" value="ALDKETRDTASE"/>
</dbReference>
<dbReference type="InterPro" id="IPR036812">
    <property type="entry name" value="NAD(P)_OxRdtase_dom_sf"/>
</dbReference>
<dbReference type="InterPro" id="IPR023210">
    <property type="entry name" value="NADP_OxRdtase_dom"/>
</dbReference>
<dbReference type="Proteomes" id="UP000346198">
    <property type="component" value="Unassembled WGS sequence"/>
</dbReference>
<dbReference type="InterPro" id="IPR053135">
    <property type="entry name" value="AKR2_Oxidoreductase"/>
</dbReference>